<dbReference type="InterPro" id="IPR013783">
    <property type="entry name" value="Ig-like_fold"/>
</dbReference>
<dbReference type="Gene3D" id="2.60.40.10">
    <property type="entry name" value="Immunoglobulins"/>
    <property type="match status" value="1"/>
</dbReference>
<sequence>MSISPVNDDGYAMVGVTSEVTATIANLGVRDMTSSEGSKLEVTFYTSAPFASELATVNVEKALVIGETIDVSIPFTFIGNDQYRIVAKVDEDKLIAEEEENNNELYKNIYAVSSIDGYVSNISVFAGDGLAGKDHPITFDLGMANLPSEGTYRLHFNVSIDGTFGWGEVLAISMEDMTGFYPIGTGYQVGSCAGKALNGSTLTTRTDCEAVHPPTTQDGVTYETWKSGPYGFIDFNSSYNHQTVVMPWIPNKDRTDTYNISVEVSSVINVDETNDLVYVGITIEKLTTNLVV</sequence>
<reference evidence="3" key="1">
    <citation type="journal article" date="2019" name="bioRxiv">
        <title>Genome diversification in globally distributed novel marine Proteobacteria is linked to environmental adaptation.</title>
        <authorList>
            <person name="Zhou Z."/>
            <person name="Tran P.Q."/>
            <person name="Kieft K."/>
            <person name="Anantharaman K."/>
        </authorList>
    </citation>
    <scope>NUCLEOTIDE SEQUENCE [LARGE SCALE GENOMIC DNA]</scope>
</reference>
<accession>A0A7J4GTE3</accession>
<proteinExistence type="predicted"/>
<dbReference type="AlphaFoldDB" id="A0A7J4GTE3"/>
<evidence type="ECO:0000313" key="2">
    <source>
        <dbReference type="EMBL" id="HIF37259.1"/>
    </source>
</evidence>
<feature type="domain" description="CARDB" evidence="1">
    <location>
        <begin position="12"/>
        <end position="106"/>
    </location>
</feature>
<name>A0A7J4GTE3_9ARCH</name>
<dbReference type="Pfam" id="PF07705">
    <property type="entry name" value="CARDB"/>
    <property type="match status" value="1"/>
</dbReference>
<gene>
    <name evidence="2" type="ORF">EYQ70_02465</name>
</gene>
<dbReference type="EMBL" id="DUCX01000038">
    <property type="protein sequence ID" value="HIF37259.1"/>
    <property type="molecule type" value="Genomic_DNA"/>
</dbReference>
<dbReference type="Proteomes" id="UP000585802">
    <property type="component" value="Unassembled WGS sequence"/>
</dbReference>
<evidence type="ECO:0000313" key="3">
    <source>
        <dbReference type="Proteomes" id="UP000585802"/>
    </source>
</evidence>
<feature type="non-terminal residue" evidence="2">
    <location>
        <position position="292"/>
    </location>
</feature>
<evidence type="ECO:0000259" key="1">
    <source>
        <dbReference type="Pfam" id="PF07705"/>
    </source>
</evidence>
<protein>
    <recommendedName>
        <fullName evidence="1">CARDB domain-containing protein</fullName>
    </recommendedName>
</protein>
<dbReference type="InterPro" id="IPR011635">
    <property type="entry name" value="CARDB"/>
</dbReference>
<comment type="caution">
    <text evidence="2">The sequence shown here is derived from an EMBL/GenBank/DDBJ whole genome shotgun (WGS) entry which is preliminary data.</text>
</comment>
<organism evidence="2 3">
    <name type="scientific">Marine Group III euryarchaeote</name>
    <dbReference type="NCBI Taxonomy" id="2173149"/>
    <lineage>
        <taxon>Archaea</taxon>
        <taxon>Methanobacteriati</taxon>
        <taxon>Thermoplasmatota</taxon>
        <taxon>Thermoplasmata</taxon>
        <taxon>Candidatus Thermoprofundales</taxon>
    </lineage>
</organism>